<organism evidence="1">
    <name type="scientific">uncultured Campylobacterales bacterium</name>
    <dbReference type="NCBI Taxonomy" id="352960"/>
    <lineage>
        <taxon>Bacteria</taxon>
        <taxon>Pseudomonadati</taxon>
        <taxon>Campylobacterota</taxon>
        <taxon>Epsilonproteobacteria</taxon>
        <taxon>Campylobacterales</taxon>
        <taxon>environmental samples</taxon>
    </lineage>
</organism>
<dbReference type="GO" id="GO:0003677">
    <property type="term" value="F:DNA binding"/>
    <property type="evidence" value="ECO:0007669"/>
    <property type="project" value="UniProtKB-KW"/>
</dbReference>
<gene>
    <name evidence="1" type="ORF">HELGO_WM13535</name>
</gene>
<accession>A0A6S6STW1</accession>
<reference evidence="1" key="1">
    <citation type="submission" date="2020-01" db="EMBL/GenBank/DDBJ databases">
        <authorList>
            <person name="Meier V. D."/>
            <person name="Meier V D."/>
        </authorList>
    </citation>
    <scope>NUCLEOTIDE SEQUENCE</scope>
    <source>
        <strain evidence="1">HLG_WM_MAG_12</strain>
    </source>
</reference>
<evidence type="ECO:0000313" key="1">
    <source>
        <dbReference type="EMBL" id="CAA6806020.1"/>
    </source>
</evidence>
<protein>
    <submittedName>
        <fullName evidence="1">DNA-binding protein</fullName>
    </submittedName>
</protein>
<dbReference type="EMBL" id="CACVAW010000022">
    <property type="protein sequence ID" value="CAA6806020.1"/>
    <property type="molecule type" value="Genomic_DNA"/>
</dbReference>
<name>A0A6S6STW1_9BACT</name>
<sequence length="101" mass="11961">MNIPFEELQKINELLLAVKALEVKVLGIKRWLNISETAHYLGYSKDRIHKLKNEYFFEGIHYYKKAGKLLFDKVQLDTWVMQSKNKIDPKKIVNNVLKDIL</sequence>
<keyword evidence="1" id="KW-0238">DNA-binding</keyword>
<proteinExistence type="predicted"/>
<dbReference type="AlphaFoldDB" id="A0A6S6STW1"/>